<dbReference type="EMBL" id="BAAAOB010000001">
    <property type="protein sequence ID" value="GAA1778242.1"/>
    <property type="molecule type" value="Genomic_DNA"/>
</dbReference>
<dbReference type="InterPro" id="IPR035952">
    <property type="entry name" value="Rhomboid-like_sf"/>
</dbReference>
<evidence type="ECO:0000256" key="4">
    <source>
        <dbReference type="ARBA" id="ARBA00022801"/>
    </source>
</evidence>
<dbReference type="RefSeq" id="WP_344028584.1">
    <property type="nucleotide sequence ID" value="NZ_BAAAOB010000001.1"/>
</dbReference>
<feature type="transmembrane region" description="Helical" evidence="7">
    <location>
        <begin position="141"/>
        <end position="167"/>
    </location>
</feature>
<keyword evidence="3 7" id="KW-0812">Transmembrane</keyword>
<feature type="transmembrane region" description="Helical" evidence="7">
    <location>
        <begin position="287"/>
        <end position="307"/>
    </location>
</feature>
<feature type="transmembrane region" description="Helical" evidence="7">
    <location>
        <begin position="205"/>
        <end position="227"/>
    </location>
</feature>
<organism evidence="9 10">
    <name type="scientific">Leucobacter iarius</name>
    <dbReference type="NCBI Taxonomy" id="333963"/>
    <lineage>
        <taxon>Bacteria</taxon>
        <taxon>Bacillati</taxon>
        <taxon>Actinomycetota</taxon>
        <taxon>Actinomycetes</taxon>
        <taxon>Micrococcales</taxon>
        <taxon>Microbacteriaceae</taxon>
        <taxon>Leucobacter</taxon>
    </lineage>
</organism>
<keyword evidence="5 7" id="KW-1133">Transmembrane helix</keyword>
<reference evidence="9 10" key="1">
    <citation type="journal article" date="2019" name="Int. J. Syst. Evol. Microbiol.">
        <title>The Global Catalogue of Microorganisms (GCM) 10K type strain sequencing project: providing services to taxonomists for standard genome sequencing and annotation.</title>
        <authorList>
            <consortium name="The Broad Institute Genomics Platform"/>
            <consortium name="The Broad Institute Genome Sequencing Center for Infectious Disease"/>
            <person name="Wu L."/>
            <person name="Ma J."/>
        </authorList>
    </citation>
    <scope>NUCLEOTIDE SEQUENCE [LARGE SCALE GENOMIC DNA]</scope>
    <source>
        <strain evidence="9 10">JCM 14736</strain>
    </source>
</reference>
<feature type="transmembrane region" description="Helical" evidence="7">
    <location>
        <begin position="179"/>
        <end position="199"/>
    </location>
</feature>
<evidence type="ECO:0000259" key="8">
    <source>
        <dbReference type="Pfam" id="PF01694"/>
    </source>
</evidence>
<comment type="caution">
    <text evidence="9">The sequence shown here is derived from an EMBL/GenBank/DDBJ whole genome shotgun (WGS) entry which is preliminary data.</text>
</comment>
<dbReference type="InterPro" id="IPR050925">
    <property type="entry name" value="Rhomboid_protease_S54"/>
</dbReference>
<name>A0ABN2L7X5_9MICO</name>
<keyword evidence="6 7" id="KW-0472">Membrane</keyword>
<evidence type="ECO:0000313" key="9">
    <source>
        <dbReference type="EMBL" id="GAA1778242.1"/>
    </source>
</evidence>
<gene>
    <name evidence="9" type="ORF">GCM10009768_03660</name>
</gene>
<comment type="similarity">
    <text evidence="2">Belongs to the peptidase S54 family.</text>
</comment>
<evidence type="ECO:0000256" key="7">
    <source>
        <dbReference type="SAM" id="Phobius"/>
    </source>
</evidence>
<dbReference type="PANTHER" id="PTHR43731">
    <property type="entry name" value="RHOMBOID PROTEASE"/>
    <property type="match status" value="1"/>
</dbReference>
<sequence length="316" mass="33722">MSLGGSRPEFGERAEYGPNDVCYRHPDSPSFTLCQRCGRTICAQCQMNAPVGVLCPECMRELRGGARASGRGPGRTQNRAARKVTVMGRRLAATDAPVVTYGIMIACVVVWGAQLLIPDATRALWFAPAHADPQLYQPWRFITAMFTHSTGSIFHILFNMLTLWLFGRNLEQLLGRLPFFWLYIFSGVGGSIGTMLWAYADPAAALVPTVGASGAIFGVMGATLVAFRAAGVSITSLAVLIAINIGIGFLPGNSVSWQAHLGGLAVGALTMWILVQTRGPRRRGARIGGLIGLGAVLIALTFAYFVVSPLPAAVLI</sequence>
<dbReference type="Pfam" id="PF01694">
    <property type="entry name" value="Rhomboid"/>
    <property type="match status" value="1"/>
</dbReference>
<feature type="domain" description="Peptidase S54 rhomboid" evidence="8">
    <location>
        <begin position="137"/>
        <end position="276"/>
    </location>
</feature>
<dbReference type="SUPFAM" id="SSF144091">
    <property type="entry name" value="Rhomboid-like"/>
    <property type="match status" value="1"/>
</dbReference>
<accession>A0ABN2L7X5</accession>
<evidence type="ECO:0000256" key="2">
    <source>
        <dbReference type="ARBA" id="ARBA00009045"/>
    </source>
</evidence>
<proteinExistence type="inferred from homology"/>
<dbReference type="InterPro" id="IPR022764">
    <property type="entry name" value="Peptidase_S54_rhomboid_dom"/>
</dbReference>
<evidence type="ECO:0000313" key="10">
    <source>
        <dbReference type="Proteomes" id="UP001500851"/>
    </source>
</evidence>
<protein>
    <recommendedName>
        <fullName evidence="8">Peptidase S54 rhomboid domain-containing protein</fullName>
    </recommendedName>
</protein>
<evidence type="ECO:0000256" key="3">
    <source>
        <dbReference type="ARBA" id="ARBA00022692"/>
    </source>
</evidence>
<dbReference type="Proteomes" id="UP001500851">
    <property type="component" value="Unassembled WGS sequence"/>
</dbReference>
<feature type="transmembrane region" description="Helical" evidence="7">
    <location>
        <begin position="98"/>
        <end position="117"/>
    </location>
</feature>
<dbReference type="Gene3D" id="1.20.1540.10">
    <property type="entry name" value="Rhomboid-like"/>
    <property type="match status" value="1"/>
</dbReference>
<feature type="transmembrane region" description="Helical" evidence="7">
    <location>
        <begin position="234"/>
        <end position="251"/>
    </location>
</feature>
<evidence type="ECO:0000256" key="1">
    <source>
        <dbReference type="ARBA" id="ARBA00004141"/>
    </source>
</evidence>
<evidence type="ECO:0000256" key="5">
    <source>
        <dbReference type="ARBA" id="ARBA00022989"/>
    </source>
</evidence>
<keyword evidence="10" id="KW-1185">Reference proteome</keyword>
<evidence type="ECO:0000256" key="6">
    <source>
        <dbReference type="ARBA" id="ARBA00023136"/>
    </source>
</evidence>
<dbReference type="PANTHER" id="PTHR43731:SF14">
    <property type="entry name" value="PRESENILIN-ASSOCIATED RHOMBOID-LIKE PROTEIN, MITOCHONDRIAL"/>
    <property type="match status" value="1"/>
</dbReference>
<feature type="transmembrane region" description="Helical" evidence="7">
    <location>
        <begin position="257"/>
        <end position="275"/>
    </location>
</feature>
<keyword evidence="4" id="KW-0378">Hydrolase</keyword>
<comment type="subcellular location">
    <subcellularLocation>
        <location evidence="1">Membrane</location>
        <topology evidence="1">Multi-pass membrane protein</topology>
    </subcellularLocation>
</comment>